<keyword evidence="1" id="KW-1185">Reference proteome</keyword>
<name>A0A0K0D666_ANGCA</name>
<dbReference type="Proteomes" id="UP000035642">
    <property type="component" value="Unassembled WGS sequence"/>
</dbReference>
<dbReference type="WBParaSite" id="ACAC_0000556101-mRNA-1">
    <property type="protein sequence ID" value="ACAC_0000556101-mRNA-1"/>
    <property type="gene ID" value="ACAC_0000556101"/>
</dbReference>
<evidence type="ECO:0000313" key="2">
    <source>
        <dbReference type="WBParaSite" id="ACAC_0000556101-mRNA-1"/>
    </source>
</evidence>
<dbReference type="STRING" id="6313.A0A0K0D666"/>
<dbReference type="AlphaFoldDB" id="A0A0K0D666"/>
<reference evidence="2" key="2">
    <citation type="submission" date="2017-02" db="UniProtKB">
        <authorList>
            <consortium name="WormBaseParasite"/>
        </authorList>
    </citation>
    <scope>IDENTIFICATION</scope>
</reference>
<proteinExistence type="predicted"/>
<sequence length="138" mass="16344">MHQERRRTLSSGRIAHGVLLRVSLHNASTIILAARRREKLILQMAACMQRMDERKFHELFPMFSKRHDCKNYHRVRLRLVEESINDMLKKLKIAPIYFENWTENEGAIIDIKLIACYDKLIILIIVKFGDVDYDVVHI</sequence>
<reference evidence="1" key="1">
    <citation type="submission" date="2012-09" db="EMBL/GenBank/DDBJ databases">
        <authorList>
            <person name="Martin A.A."/>
        </authorList>
    </citation>
    <scope>NUCLEOTIDE SEQUENCE</scope>
</reference>
<evidence type="ECO:0000313" key="1">
    <source>
        <dbReference type="Proteomes" id="UP000035642"/>
    </source>
</evidence>
<organism evidence="1 2">
    <name type="scientific">Angiostrongylus cantonensis</name>
    <name type="common">Rat lungworm</name>
    <dbReference type="NCBI Taxonomy" id="6313"/>
    <lineage>
        <taxon>Eukaryota</taxon>
        <taxon>Metazoa</taxon>
        <taxon>Ecdysozoa</taxon>
        <taxon>Nematoda</taxon>
        <taxon>Chromadorea</taxon>
        <taxon>Rhabditida</taxon>
        <taxon>Rhabditina</taxon>
        <taxon>Rhabditomorpha</taxon>
        <taxon>Strongyloidea</taxon>
        <taxon>Metastrongylidae</taxon>
        <taxon>Angiostrongylus</taxon>
    </lineage>
</organism>
<protein>
    <submittedName>
        <fullName evidence="2">DUF4258 domain-containing protein</fullName>
    </submittedName>
</protein>
<accession>A0A0K0D666</accession>